<dbReference type="InterPro" id="IPR017452">
    <property type="entry name" value="GPCR_Rhodpsn_7TM"/>
</dbReference>
<evidence type="ECO:0000256" key="3">
    <source>
        <dbReference type="ARBA" id="ARBA00022989"/>
    </source>
</evidence>
<comment type="subcellular location">
    <subcellularLocation>
        <location evidence="1">Membrane</location>
    </subcellularLocation>
</comment>
<evidence type="ECO:0000259" key="6">
    <source>
        <dbReference type="PROSITE" id="PS50262"/>
    </source>
</evidence>
<keyword evidence="4 5" id="KW-0472">Membrane</keyword>
<feature type="domain" description="G-protein coupled receptors family 1 profile" evidence="6">
    <location>
        <begin position="1"/>
        <end position="138"/>
    </location>
</feature>
<dbReference type="EMBL" id="JARBDR010000640">
    <property type="protein sequence ID" value="KAJ8310800.1"/>
    <property type="molecule type" value="Genomic_DNA"/>
</dbReference>
<evidence type="ECO:0000256" key="5">
    <source>
        <dbReference type="SAM" id="Phobius"/>
    </source>
</evidence>
<dbReference type="InterPro" id="IPR019427">
    <property type="entry name" value="7TM_GPCR_serpentine_rcpt_Srw"/>
</dbReference>
<dbReference type="PANTHER" id="PTHR46273:SF4">
    <property type="entry name" value="AT19640P"/>
    <property type="match status" value="1"/>
</dbReference>
<evidence type="ECO:0000256" key="2">
    <source>
        <dbReference type="ARBA" id="ARBA00022692"/>
    </source>
</evidence>
<dbReference type="Proteomes" id="UP001217089">
    <property type="component" value="Unassembled WGS sequence"/>
</dbReference>
<keyword evidence="2 5" id="KW-0812">Transmembrane</keyword>
<dbReference type="PROSITE" id="PS50262">
    <property type="entry name" value="G_PROTEIN_RECEP_F1_2"/>
    <property type="match status" value="1"/>
</dbReference>
<comment type="caution">
    <text evidence="7">The sequence shown here is derived from an EMBL/GenBank/DDBJ whole genome shotgun (WGS) entry which is preliminary data.</text>
</comment>
<keyword evidence="3 5" id="KW-1133">Transmembrane helix</keyword>
<name>A0ABQ9F5F8_TEGGR</name>
<evidence type="ECO:0000313" key="8">
    <source>
        <dbReference type="Proteomes" id="UP001217089"/>
    </source>
</evidence>
<feature type="transmembrane region" description="Helical" evidence="5">
    <location>
        <begin position="83"/>
        <end position="107"/>
    </location>
</feature>
<keyword evidence="8" id="KW-1185">Reference proteome</keyword>
<evidence type="ECO:0000256" key="4">
    <source>
        <dbReference type="ARBA" id="ARBA00023136"/>
    </source>
</evidence>
<reference evidence="7 8" key="1">
    <citation type="submission" date="2022-12" db="EMBL/GenBank/DDBJ databases">
        <title>Chromosome-level genome of Tegillarca granosa.</title>
        <authorList>
            <person name="Kim J."/>
        </authorList>
    </citation>
    <scope>NUCLEOTIDE SEQUENCE [LARGE SCALE GENOMIC DNA]</scope>
    <source>
        <strain evidence="7">Teg-2019</strain>
        <tissue evidence="7">Adductor muscle</tissue>
    </source>
</reference>
<dbReference type="Gene3D" id="1.20.1070.10">
    <property type="entry name" value="Rhodopsin 7-helix transmembrane proteins"/>
    <property type="match status" value="1"/>
</dbReference>
<dbReference type="InterPro" id="IPR053219">
    <property type="entry name" value="GPCR_Dmsr-1"/>
</dbReference>
<dbReference type="SUPFAM" id="SSF81321">
    <property type="entry name" value="Family A G protein-coupled receptor-like"/>
    <property type="match status" value="1"/>
</dbReference>
<proteinExistence type="predicted"/>
<feature type="transmembrane region" description="Helical" evidence="5">
    <location>
        <begin position="127"/>
        <end position="146"/>
    </location>
</feature>
<dbReference type="Pfam" id="PF10324">
    <property type="entry name" value="7TM_GPCR_Srw"/>
    <property type="match status" value="1"/>
</dbReference>
<feature type="transmembrane region" description="Helical" evidence="5">
    <location>
        <begin position="20"/>
        <end position="41"/>
    </location>
</feature>
<evidence type="ECO:0000256" key="1">
    <source>
        <dbReference type="ARBA" id="ARBA00004370"/>
    </source>
</evidence>
<dbReference type="PANTHER" id="PTHR46273">
    <property type="entry name" value="MYOSUPPRESSIN RECEPTOR 1, ISOFORM B-RELATED"/>
    <property type="match status" value="1"/>
</dbReference>
<accession>A0ABQ9F5F8</accession>
<sequence>MVNENKSTYYLDLSDHLVFGAKLSTITFWIVAVMCIAYTVIEKIKQTPTRGYVTEWVIQLSLATGNVPQVQHRINKGNGATKLIITVVVLFVFTTLPQGILNLLAGVSETVFYKFYAYLGDLMDDLTLINSAINFLIYCIMSKKFIAIADFNEKMFPKFYRNKIWHPRNFALVKPVNFIQSFEGSVSTAVDVFLLIDFSFSIMSYKENATHTEESPMDIGGRSSNFEL</sequence>
<evidence type="ECO:0000313" key="7">
    <source>
        <dbReference type="EMBL" id="KAJ8310800.1"/>
    </source>
</evidence>
<protein>
    <recommendedName>
        <fullName evidence="6">G-protein coupled receptors family 1 profile domain-containing protein</fullName>
    </recommendedName>
</protein>
<organism evidence="7 8">
    <name type="scientific">Tegillarca granosa</name>
    <name type="common">Malaysian cockle</name>
    <name type="synonym">Anadara granosa</name>
    <dbReference type="NCBI Taxonomy" id="220873"/>
    <lineage>
        <taxon>Eukaryota</taxon>
        <taxon>Metazoa</taxon>
        <taxon>Spiralia</taxon>
        <taxon>Lophotrochozoa</taxon>
        <taxon>Mollusca</taxon>
        <taxon>Bivalvia</taxon>
        <taxon>Autobranchia</taxon>
        <taxon>Pteriomorphia</taxon>
        <taxon>Arcoida</taxon>
        <taxon>Arcoidea</taxon>
        <taxon>Arcidae</taxon>
        <taxon>Tegillarca</taxon>
    </lineage>
</organism>
<gene>
    <name evidence="7" type="ORF">KUTeg_012665</name>
</gene>